<name>A0A9N7V7D5_PLEPL</name>
<evidence type="ECO:0000313" key="2">
    <source>
        <dbReference type="EMBL" id="CAB1447149.1"/>
    </source>
</evidence>
<feature type="region of interest" description="Disordered" evidence="1">
    <location>
        <begin position="1"/>
        <end position="27"/>
    </location>
</feature>
<evidence type="ECO:0000256" key="1">
    <source>
        <dbReference type="SAM" id="MobiDB-lite"/>
    </source>
</evidence>
<evidence type="ECO:0000313" key="3">
    <source>
        <dbReference type="Proteomes" id="UP001153269"/>
    </source>
</evidence>
<evidence type="ECO:0008006" key="4">
    <source>
        <dbReference type="Google" id="ProtNLM"/>
    </source>
</evidence>
<gene>
    <name evidence="2" type="ORF">PLEPLA_LOCUS34845</name>
</gene>
<reference evidence="2" key="1">
    <citation type="submission" date="2020-03" db="EMBL/GenBank/DDBJ databases">
        <authorList>
            <person name="Weist P."/>
        </authorList>
    </citation>
    <scope>NUCLEOTIDE SEQUENCE</scope>
</reference>
<protein>
    <recommendedName>
        <fullName evidence="4">Small membrane A-kinase anchor protein</fullName>
    </recommendedName>
</protein>
<feature type="region of interest" description="Disordered" evidence="1">
    <location>
        <begin position="119"/>
        <end position="146"/>
    </location>
</feature>
<keyword evidence="3" id="KW-1185">Reference proteome</keyword>
<dbReference type="AlphaFoldDB" id="A0A9N7V7D5"/>
<proteinExistence type="predicted"/>
<dbReference type="EMBL" id="CADEAL010003936">
    <property type="protein sequence ID" value="CAB1447149.1"/>
    <property type="molecule type" value="Genomic_DNA"/>
</dbReference>
<dbReference type="GO" id="GO:0034237">
    <property type="term" value="F:protein kinase A regulatory subunit binding"/>
    <property type="evidence" value="ECO:0007669"/>
    <property type="project" value="InterPro"/>
</dbReference>
<comment type="caution">
    <text evidence="2">The sequence shown here is derived from an EMBL/GenBank/DDBJ whole genome shotgun (WGS) entry which is preliminary data.</text>
</comment>
<dbReference type="Proteomes" id="UP001153269">
    <property type="component" value="Unassembled WGS sequence"/>
</dbReference>
<organism evidence="2 3">
    <name type="scientific">Pleuronectes platessa</name>
    <name type="common">European plaice</name>
    <dbReference type="NCBI Taxonomy" id="8262"/>
    <lineage>
        <taxon>Eukaryota</taxon>
        <taxon>Metazoa</taxon>
        <taxon>Chordata</taxon>
        <taxon>Craniata</taxon>
        <taxon>Vertebrata</taxon>
        <taxon>Euteleostomi</taxon>
        <taxon>Actinopterygii</taxon>
        <taxon>Neopterygii</taxon>
        <taxon>Teleostei</taxon>
        <taxon>Neoteleostei</taxon>
        <taxon>Acanthomorphata</taxon>
        <taxon>Carangaria</taxon>
        <taxon>Pleuronectiformes</taxon>
        <taxon>Pleuronectoidei</taxon>
        <taxon>Pleuronectidae</taxon>
        <taxon>Pleuronectes</taxon>
    </lineage>
</organism>
<dbReference type="Pfam" id="PF15127">
    <property type="entry name" value="SmAKAP"/>
    <property type="match status" value="1"/>
</dbReference>
<sequence>MGCVKSKRSDPGARNANSTEKTLGRSRGEEAYLVHSEMGAAEVSPVLLEYAQRLSEEMWPGPCSSGWRWTAATVTSRTSSVTCHDRGRWNWIILGERCKALVLGDHSTLILPMFALNTPSSPDPSGPTKKSPAGWSSSRNGLPGDPVAGAATRSILLSSDVLCTQQRTWTRTRTQEDRHF</sequence>
<dbReference type="InterPro" id="IPR027969">
    <property type="entry name" value="Small_membr_AKAP"/>
</dbReference>
<accession>A0A9N7V7D5</accession>